<protein>
    <submittedName>
        <fullName evidence="1">Uncharacterized protein</fullName>
    </submittedName>
</protein>
<dbReference type="AlphaFoldDB" id="A0A0J6YJW7"/>
<reference evidence="2" key="1">
    <citation type="journal article" date="2010" name="Genome Res.">
        <title>Population genomic sequencing of Coccidioides fungi reveals recent hybridization and transposon control.</title>
        <authorList>
            <person name="Neafsey D.E."/>
            <person name="Barker B.M."/>
            <person name="Sharpton T.J."/>
            <person name="Stajich J.E."/>
            <person name="Park D.J."/>
            <person name="Whiston E."/>
            <person name="Hung C.-Y."/>
            <person name="McMahan C."/>
            <person name="White J."/>
            <person name="Sykes S."/>
            <person name="Heiman D."/>
            <person name="Young S."/>
            <person name="Zeng Q."/>
            <person name="Abouelleil A."/>
            <person name="Aftuck L."/>
            <person name="Bessette D."/>
            <person name="Brown A."/>
            <person name="FitzGerald M."/>
            <person name="Lui A."/>
            <person name="Macdonald J.P."/>
            <person name="Priest M."/>
            <person name="Orbach M.J."/>
            <person name="Galgiani J.N."/>
            <person name="Kirkland T.N."/>
            <person name="Cole G.T."/>
            <person name="Birren B.W."/>
            <person name="Henn M.R."/>
            <person name="Taylor J.W."/>
            <person name="Rounsley S.D."/>
        </authorList>
    </citation>
    <scope>NUCLEOTIDE SEQUENCE [LARGE SCALE GENOMIC DNA]</scope>
    <source>
        <strain evidence="2">RMSCC 2394</strain>
    </source>
</reference>
<evidence type="ECO:0000313" key="2">
    <source>
        <dbReference type="Proteomes" id="UP000054565"/>
    </source>
</evidence>
<dbReference type="Proteomes" id="UP000054565">
    <property type="component" value="Unassembled WGS sequence"/>
</dbReference>
<organism evidence="1 2">
    <name type="scientific">Coccidioides immitis RMSCC 2394</name>
    <dbReference type="NCBI Taxonomy" id="404692"/>
    <lineage>
        <taxon>Eukaryota</taxon>
        <taxon>Fungi</taxon>
        <taxon>Dikarya</taxon>
        <taxon>Ascomycota</taxon>
        <taxon>Pezizomycotina</taxon>
        <taxon>Eurotiomycetes</taxon>
        <taxon>Eurotiomycetidae</taxon>
        <taxon>Onygenales</taxon>
        <taxon>Onygenaceae</taxon>
        <taxon>Coccidioides</taxon>
    </lineage>
</organism>
<dbReference type="EMBL" id="DS028097">
    <property type="protein sequence ID" value="KMP07394.1"/>
    <property type="molecule type" value="Genomic_DNA"/>
</dbReference>
<proteinExistence type="predicted"/>
<accession>A0A0J6YJW7</accession>
<gene>
    <name evidence="1" type="ORF">CIRG_07075</name>
</gene>
<evidence type="ECO:0000313" key="1">
    <source>
        <dbReference type="EMBL" id="KMP07394.1"/>
    </source>
</evidence>
<sequence length="99" mass="11282">MDTDSQGVGRFVRCRNYHERGFGYIFREKSHILEMCGQYSSFVLRQLVSITSTVVGCNNVYTNCRTTWNNWVATSSSLTTGFQRQILGTDLDATANELR</sequence>
<name>A0A0J6YJW7_COCIT</name>